<evidence type="ECO:0000313" key="2">
    <source>
        <dbReference type="Proteomes" id="UP001596135"/>
    </source>
</evidence>
<proteinExistence type="predicted"/>
<gene>
    <name evidence="1" type="ORF">ACFPYL_07850</name>
</gene>
<evidence type="ECO:0000313" key="1">
    <source>
        <dbReference type="EMBL" id="MFC6042983.1"/>
    </source>
</evidence>
<dbReference type="RefSeq" id="WP_379152668.1">
    <property type="nucleotide sequence ID" value="NZ_JBHSRJ010000004.1"/>
</dbReference>
<comment type="caution">
    <text evidence="1">The sequence shown here is derived from an EMBL/GenBank/DDBJ whole genome shotgun (WGS) entry which is preliminary data.</text>
</comment>
<name>A0ABW1LHZ8_9ACTN</name>
<reference evidence="2" key="1">
    <citation type="journal article" date="2019" name="Int. J. Syst. Evol. Microbiol.">
        <title>The Global Catalogue of Microorganisms (GCM) 10K type strain sequencing project: providing services to taxonomists for standard genome sequencing and annotation.</title>
        <authorList>
            <consortium name="The Broad Institute Genomics Platform"/>
            <consortium name="The Broad Institute Genome Sequencing Center for Infectious Disease"/>
            <person name="Wu L."/>
            <person name="Ma J."/>
        </authorList>
    </citation>
    <scope>NUCLEOTIDE SEQUENCE [LARGE SCALE GENOMIC DNA]</scope>
    <source>
        <strain evidence="2">CCUG 54522</strain>
    </source>
</reference>
<dbReference type="Pfam" id="PF19736">
    <property type="entry name" value="DUF6226"/>
    <property type="match status" value="1"/>
</dbReference>
<dbReference type="EMBL" id="JBHSRJ010000004">
    <property type="protein sequence ID" value="MFC6042983.1"/>
    <property type="molecule type" value="Genomic_DNA"/>
</dbReference>
<sequence length="209" mass="22574">MHDFTPPPPPRPPWADDLLAEVGRAFVETGATTPGWPDPHPDRHPLEEEYSRVLDPGKYRILGTRLDAWARVLDERDVAAEEREGLRRSLVPTRPGALTLVALTTEVDGAPYGLDLGLPDGAGGAARIDLLPDCGCDACDSGSADLLEVLDGWVLTVARGGVVHAQGPGGSVTRMLDGWQGTGQIDERWLDGARPPPDDVRRWAGRPWL</sequence>
<protein>
    <submittedName>
        <fullName evidence="1">DUF6226 family protein</fullName>
    </submittedName>
</protein>
<dbReference type="Proteomes" id="UP001596135">
    <property type="component" value="Unassembled WGS sequence"/>
</dbReference>
<organism evidence="1 2">
    <name type="scientific">Nocardioides hankookensis</name>
    <dbReference type="NCBI Taxonomy" id="443157"/>
    <lineage>
        <taxon>Bacteria</taxon>
        <taxon>Bacillati</taxon>
        <taxon>Actinomycetota</taxon>
        <taxon>Actinomycetes</taxon>
        <taxon>Propionibacteriales</taxon>
        <taxon>Nocardioidaceae</taxon>
        <taxon>Nocardioides</taxon>
    </lineage>
</organism>
<dbReference type="InterPro" id="IPR045773">
    <property type="entry name" value="DUF6226"/>
</dbReference>
<keyword evidence="2" id="KW-1185">Reference proteome</keyword>
<accession>A0ABW1LHZ8</accession>